<feature type="region of interest" description="Disordered" evidence="7">
    <location>
        <begin position="1040"/>
        <end position="1079"/>
    </location>
</feature>
<reference evidence="8 9" key="1">
    <citation type="journal article" date="2023" name="Commun. Biol.">
        <title>Genome analysis of Parmales, the sister group of diatoms, reveals the evolutionary specialization of diatoms from phago-mixotrophs to photoautotrophs.</title>
        <authorList>
            <person name="Ban H."/>
            <person name="Sato S."/>
            <person name="Yoshikawa S."/>
            <person name="Yamada K."/>
            <person name="Nakamura Y."/>
            <person name="Ichinomiya M."/>
            <person name="Sato N."/>
            <person name="Blanc-Mathieu R."/>
            <person name="Endo H."/>
            <person name="Kuwata A."/>
            <person name="Ogata H."/>
        </authorList>
    </citation>
    <scope>NUCLEOTIDE SEQUENCE [LARGE SCALE GENOMIC DNA]</scope>
</reference>
<evidence type="ECO:0000256" key="5">
    <source>
        <dbReference type="ARBA" id="ARBA00023175"/>
    </source>
</evidence>
<evidence type="ECO:0000256" key="6">
    <source>
        <dbReference type="SAM" id="Coils"/>
    </source>
</evidence>
<feature type="compositionally biased region" description="Gly residues" evidence="7">
    <location>
        <begin position="1148"/>
        <end position="1158"/>
    </location>
</feature>
<sequence length="1781" mass="195959">MPPPLSNFHASTYLPEPSGNSWERLLDDISYAEDFLSTGSHTHTHEVSPAPAPQRGGLDGILYTISDLNTLIDTHKEYAERGMEYIASKGRASPPGVDVRAGVDADKQPSPPSRGMPSVVRRMSLAQQKQHAEQVERRKSMLHAPHPVMPENCSPSSLPLPEEPPSPALALAPARPISKPPPKPKLKSKPSQTRPTMRAAEASAKASAANSAMRSETSFNSDQKLELHRYYHSVDIASARVDAVLAKLDAPMRAKGSVLEKQIGGWQKELCLDDHPEYVAVRFDEKRDRHMRGELNREIVRLQENINGTAKTEQLKSVHFWGTKKLDRLESEESRLLAIDRDNAKVHTMLDQSEAEVGGLVQVPDNLINKAEEDFEAALERRKAEWLESLREKVAVVEEAKRVERAKKEEVLLRMDAECAELQTKIEALNATIMESGVQQNMESESYVALTKKYEQKTKNLMAIIDRQQRRINQQTSKLQELEDEEEELDNYMDELNACEHMSKDNGEIIEHTVHEILKSFKKSQARRRTEELSKGNSPTNARTSNLSKFGNAARKTTMLSRKTTIANLDQVQLELSSENRRLKEALNDAIQALGISKEKQQELSEAATELKTAQDDITNIEYETETLQTEIDEMDSMLFRFNASKNIKGQVELGDLSSGGNHDFESISRDEERNHRKLEKNVEAFATEIGRIWAEIGDWKGHVNFWASNASLMQPVIPMFASLRLQMNKTPERILQIKEGEDPISNLFKHHTVPSLSLIMKMRSTTILSMLRAARLIGCKIPSELEDTLEENIKDNTDISDEIIDEVYSFVSAAFMICQAPETFQVGNIEKAKLQLEHASMGFGATDLLYKLRCCLEVLKMARTKGLSKEDARDCGNELVNAAIVGEKPSARVNRIMHAALLVAIVSYASMSGIKVDEELTKDVGTLVSSTFNTGGASITVIAKTNVVLAFVSMKELSGKKIHNPPGFSRAMLLLLDAVKQGESLTGNNLALVQSIVNDAYKQGGGRGGESHLPSIQGALSTIENYVVGLIDKSIRDAELHTGGGSGSDSDSDSDSDDSDGIDGDEGDGEGAEDVKEQEKQLGAWKNALKWKKKGFEFLLLASNREDRFHGLQETVKGIKASRKAHMKLKGGAAAVRAAMGFSAFGAGKGTRGGGGRKTINEGMDAAKGGATPKAPQGSPTKPPGGTGSPSNGRRQRLNSSGNISEKSEKSNKSRGRGKEEEEEEEEEEQEMSLILDSTAELHLTKELKTWCEDALETDSLKAFELEKIWKLVSVMVTRQEEEDVANELEKIEVEVALVGQLVDELTRIYGKEEDEWDNKRAEERWAENPGSMDLPEVGPKGQIVRNNYSLALLQLNKEKTVLKRKLEPKVAGGQRRSTIGFVNQMMFTKRVGAVWKKSVLGSGGGGGPQTTEKVIEGLLKRKQALEFEIAMLESQEKDRVLTRQQMEIKALQEGNLDLKNKLMKELGMESLEAGEQDNKKSMFEKLKEENNMIRTLREEIRNLKDNQVEFEEKLKLVRKGKGDAEELLMSPEDKEEMEENIKRLRRQVRMFQRAIKKCRDKWQEMKNEGKIPESAGAKKLRETLLAKKTLNAFGGGGGAGGLIAALKAGAGVEEERKQAEATKVVKILQFGFGSFGGPGGGLGIGGVGAGEKGAGGKGGNSPKGGSVGRKLNRKLAENVMGGGLGGLGIGDMSKSLPDGTRQSMREVVDEVRIGGGGKPRMQRRGSVAERFKEAKRQIRAGPGSVESQGLLGPRGGGGAGHEVGAAPESRWGAAFKSTR</sequence>
<dbReference type="EMBL" id="BRYB01000119">
    <property type="protein sequence ID" value="GMI23261.1"/>
    <property type="molecule type" value="Genomic_DNA"/>
</dbReference>
<dbReference type="InterPro" id="IPR044986">
    <property type="entry name" value="KIF15/KIN-12"/>
</dbReference>
<feature type="compositionally biased region" description="Acidic residues" evidence="7">
    <location>
        <begin position="1222"/>
        <end position="1232"/>
    </location>
</feature>
<keyword evidence="2" id="KW-0547">Nucleotide-binding</keyword>
<keyword evidence="9" id="KW-1185">Reference proteome</keyword>
<keyword evidence="1" id="KW-0493">Microtubule</keyword>
<accession>A0ABQ6MBG6</accession>
<dbReference type="Proteomes" id="UP001165060">
    <property type="component" value="Unassembled WGS sequence"/>
</dbReference>
<feature type="compositionally biased region" description="Polar residues" evidence="7">
    <location>
        <begin position="535"/>
        <end position="547"/>
    </location>
</feature>
<dbReference type="PANTHER" id="PTHR37739:SF8">
    <property type="entry name" value="KINESIN-LIKE PROTEIN KIN-12D"/>
    <property type="match status" value="1"/>
</dbReference>
<feature type="region of interest" description="Disordered" evidence="7">
    <location>
        <begin position="1146"/>
        <end position="1234"/>
    </location>
</feature>
<name>A0ABQ6MBG6_9STRA</name>
<evidence type="ECO:0000256" key="2">
    <source>
        <dbReference type="ARBA" id="ARBA00022741"/>
    </source>
</evidence>
<evidence type="ECO:0000256" key="7">
    <source>
        <dbReference type="SAM" id="MobiDB-lite"/>
    </source>
</evidence>
<evidence type="ECO:0000256" key="1">
    <source>
        <dbReference type="ARBA" id="ARBA00022701"/>
    </source>
</evidence>
<evidence type="ECO:0000313" key="8">
    <source>
        <dbReference type="EMBL" id="GMI23261.1"/>
    </source>
</evidence>
<feature type="region of interest" description="Disordered" evidence="7">
    <location>
        <begin position="145"/>
        <end position="217"/>
    </location>
</feature>
<evidence type="ECO:0000256" key="4">
    <source>
        <dbReference type="ARBA" id="ARBA00023054"/>
    </source>
</evidence>
<protein>
    <submittedName>
        <fullName evidence="8">Uncharacterized protein</fullName>
    </submittedName>
</protein>
<feature type="coiled-coil region" evidence="6">
    <location>
        <begin position="387"/>
        <end position="432"/>
    </location>
</feature>
<feature type="coiled-coil region" evidence="6">
    <location>
        <begin position="1417"/>
        <end position="1563"/>
    </location>
</feature>
<feature type="coiled-coil region" evidence="6">
    <location>
        <begin position="465"/>
        <end position="502"/>
    </location>
</feature>
<feature type="compositionally biased region" description="Low complexity" evidence="7">
    <location>
        <begin position="1190"/>
        <end position="1206"/>
    </location>
</feature>
<feature type="compositionally biased region" description="Low complexity" evidence="7">
    <location>
        <begin position="199"/>
        <end position="212"/>
    </location>
</feature>
<comment type="caution">
    <text evidence="8">The sequence shown here is derived from an EMBL/GenBank/DDBJ whole genome shotgun (WGS) entry which is preliminary data.</text>
</comment>
<feature type="region of interest" description="Disordered" evidence="7">
    <location>
        <begin position="1738"/>
        <end position="1781"/>
    </location>
</feature>
<evidence type="ECO:0000313" key="9">
    <source>
        <dbReference type="Proteomes" id="UP001165060"/>
    </source>
</evidence>
<feature type="coiled-coil region" evidence="6">
    <location>
        <begin position="569"/>
        <end position="631"/>
    </location>
</feature>
<proteinExistence type="predicted"/>
<organism evidence="8 9">
    <name type="scientific">Tetraparma gracilis</name>
    <dbReference type="NCBI Taxonomy" id="2962635"/>
    <lineage>
        <taxon>Eukaryota</taxon>
        <taxon>Sar</taxon>
        <taxon>Stramenopiles</taxon>
        <taxon>Ochrophyta</taxon>
        <taxon>Bolidophyceae</taxon>
        <taxon>Parmales</taxon>
        <taxon>Triparmaceae</taxon>
        <taxon>Tetraparma</taxon>
    </lineage>
</organism>
<feature type="compositionally biased region" description="Gly residues" evidence="7">
    <location>
        <begin position="1754"/>
        <end position="1763"/>
    </location>
</feature>
<dbReference type="PANTHER" id="PTHR37739">
    <property type="entry name" value="KINESIN-LIKE PROTEIN KIN-12D"/>
    <property type="match status" value="1"/>
</dbReference>
<feature type="compositionally biased region" description="Acidic residues" evidence="7">
    <location>
        <begin position="1051"/>
        <end position="1073"/>
    </location>
</feature>
<evidence type="ECO:0000256" key="3">
    <source>
        <dbReference type="ARBA" id="ARBA00022840"/>
    </source>
</evidence>
<keyword evidence="3" id="KW-0067">ATP-binding</keyword>
<feature type="compositionally biased region" description="Basic and acidic residues" evidence="7">
    <location>
        <begin position="1207"/>
        <end position="1221"/>
    </location>
</feature>
<keyword evidence="5" id="KW-0505">Motor protein</keyword>
<keyword evidence="4 6" id="KW-0175">Coiled coil</keyword>
<gene>
    <name evidence="8" type="ORF">TeGR_g10111</name>
</gene>
<feature type="region of interest" description="Disordered" evidence="7">
    <location>
        <begin position="523"/>
        <end position="547"/>
    </location>
</feature>